<dbReference type="NCBIfam" id="TIGR00010">
    <property type="entry name" value="YchF/TatD family DNA exonuclease"/>
    <property type="match status" value="1"/>
</dbReference>
<keyword evidence="2" id="KW-0479">Metal-binding</keyword>
<dbReference type="Proteomes" id="UP001163726">
    <property type="component" value="Chromosome"/>
</dbReference>
<sequence>MLVDSHCHLDRLKLEDLGGSLDKVLTQARAKNIEHFLCVCVTLNDFAQMAQAVQPYSDVSISCGVHPLYKEEMFDKAELLNLASQDKVVAIGETGLDYFYSEETKPWQQQAFRHHCQVAVELDKPLIIHTRNARQDTLDILKQEQADKCGGVLHCFTESLAMAKAAIDLNFYISISGIVTFGNASELRDVVRALPLERLLVETDSPWLAPKPYRGKQNQPAYVHEVAQFIADLKGISLAELAEITTNNFYNLFKQIKRNKVA</sequence>
<evidence type="ECO:0000256" key="3">
    <source>
        <dbReference type="ARBA" id="ARBA00022801"/>
    </source>
</evidence>
<dbReference type="PANTHER" id="PTHR46124">
    <property type="entry name" value="D-AMINOACYL-TRNA DEACYLASE"/>
    <property type="match status" value="1"/>
</dbReference>
<dbReference type="SUPFAM" id="SSF51556">
    <property type="entry name" value="Metallo-dependent hydrolases"/>
    <property type="match status" value="1"/>
</dbReference>
<evidence type="ECO:0000313" key="5">
    <source>
        <dbReference type="Proteomes" id="UP001163726"/>
    </source>
</evidence>
<dbReference type="PROSITE" id="PS01091">
    <property type="entry name" value="TATD_3"/>
    <property type="match status" value="1"/>
</dbReference>
<dbReference type="PANTHER" id="PTHR46124:SF2">
    <property type="entry name" value="D-AMINOACYL-TRNA DEACYLASE"/>
    <property type="match status" value="1"/>
</dbReference>
<name>A0ABY7AN94_9ALTE</name>
<keyword evidence="4" id="KW-0540">Nuclease</keyword>
<dbReference type="InterPro" id="IPR001130">
    <property type="entry name" value="TatD-like"/>
</dbReference>
<evidence type="ECO:0000313" key="4">
    <source>
        <dbReference type="EMBL" id="WAJ71024.1"/>
    </source>
</evidence>
<dbReference type="InterPro" id="IPR015991">
    <property type="entry name" value="TatD/YcfH-like"/>
</dbReference>
<dbReference type="RefSeq" id="WP_268075488.1">
    <property type="nucleotide sequence ID" value="NZ_CP109965.1"/>
</dbReference>
<organism evidence="4 5">
    <name type="scientific">Catenovulum adriaticum</name>
    <dbReference type="NCBI Taxonomy" id="2984846"/>
    <lineage>
        <taxon>Bacteria</taxon>
        <taxon>Pseudomonadati</taxon>
        <taxon>Pseudomonadota</taxon>
        <taxon>Gammaproteobacteria</taxon>
        <taxon>Alteromonadales</taxon>
        <taxon>Alteromonadaceae</taxon>
        <taxon>Catenovulum</taxon>
    </lineage>
</organism>
<dbReference type="Pfam" id="PF01026">
    <property type="entry name" value="TatD_DNase"/>
    <property type="match status" value="1"/>
</dbReference>
<dbReference type="EMBL" id="CP109965">
    <property type="protein sequence ID" value="WAJ71024.1"/>
    <property type="molecule type" value="Genomic_DNA"/>
</dbReference>
<protein>
    <submittedName>
        <fullName evidence="4">YchF/TatD family DNA exonuclease</fullName>
    </submittedName>
</protein>
<dbReference type="CDD" id="cd01310">
    <property type="entry name" value="TatD_DNAse"/>
    <property type="match status" value="1"/>
</dbReference>
<evidence type="ECO:0000256" key="1">
    <source>
        <dbReference type="ARBA" id="ARBA00009275"/>
    </source>
</evidence>
<accession>A0ABY7AN94</accession>
<dbReference type="InterPro" id="IPR032466">
    <property type="entry name" value="Metal_Hydrolase"/>
</dbReference>
<dbReference type="InterPro" id="IPR018228">
    <property type="entry name" value="DNase_TatD-rel_CS"/>
</dbReference>
<gene>
    <name evidence="4" type="ORF">OLW01_04260</name>
</gene>
<keyword evidence="3" id="KW-0378">Hydrolase</keyword>
<keyword evidence="5" id="KW-1185">Reference proteome</keyword>
<reference evidence="4" key="1">
    <citation type="submission" date="2022-10" db="EMBL/GenBank/DDBJ databases">
        <title>Catenovulum adriacola sp. nov. isolated in the Harbour of Susak.</title>
        <authorList>
            <person name="Schoch T."/>
            <person name="Reich S.J."/>
            <person name="Stoeferle S."/>
            <person name="Flaiz M."/>
            <person name="Kazda M."/>
            <person name="Riedel C.U."/>
            <person name="Duerre P."/>
        </authorList>
    </citation>
    <scope>NUCLEOTIDE SEQUENCE</scope>
    <source>
        <strain evidence="4">TS8</strain>
    </source>
</reference>
<dbReference type="PROSITE" id="PS01137">
    <property type="entry name" value="TATD_1"/>
    <property type="match status" value="1"/>
</dbReference>
<dbReference type="GO" id="GO:0004527">
    <property type="term" value="F:exonuclease activity"/>
    <property type="evidence" value="ECO:0007669"/>
    <property type="project" value="UniProtKB-KW"/>
</dbReference>
<comment type="similarity">
    <text evidence="1">Belongs to the metallo-dependent hydrolases superfamily. TatD-type hydrolase family.</text>
</comment>
<dbReference type="PIRSF" id="PIRSF005902">
    <property type="entry name" value="DNase_TatD"/>
    <property type="match status" value="1"/>
</dbReference>
<evidence type="ECO:0000256" key="2">
    <source>
        <dbReference type="ARBA" id="ARBA00022723"/>
    </source>
</evidence>
<proteinExistence type="inferred from homology"/>
<dbReference type="Gene3D" id="3.20.20.140">
    <property type="entry name" value="Metal-dependent hydrolases"/>
    <property type="match status" value="1"/>
</dbReference>
<keyword evidence="4" id="KW-0269">Exonuclease</keyword>